<keyword evidence="10" id="KW-1185">Reference proteome</keyword>
<comment type="caution">
    <text evidence="9">The sequence shown here is derived from an EMBL/GenBank/DDBJ whole genome shotgun (WGS) entry which is preliminary data.</text>
</comment>
<accession>A0A934V1X8</accession>
<dbReference type="AlphaFoldDB" id="A0A934V1X8"/>
<proteinExistence type="inferred from homology"/>
<evidence type="ECO:0000256" key="1">
    <source>
        <dbReference type="ARBA" id="ARBA00001353"/>
    </source>
</evidence>
<evidence type="ECO:0000256" key="7">
    <source>
        <dbReference type="ARBA" id="ARBA00032903"/>
    </source>
</evidence>
<protein>
    <recommendedName>
        <fullName evidence="4">dihydroneopterin aldolase</fullName>
        <ecNumber evidence="4">4.1.2.25</ecNumber>
    </recommendedName>
    <alternativeName>
        <fullName evidence="7">7,8-dihydroneopterin aldolase</fullName>
    </alternativeName>
</protein>
<evidence type="ECO:0000256" key="4">
    <source>
        <dbReference type="ARBA" id="ARBA00013043"/>
    </source>
</evidence>
<reference evidence="9" key="1">
    <citation type="submission" date="2017-08" db="EMBL/GenBank/DDBJ databases">
        <authorList>
            <person name="Imhoff J.F."/>
            <person name="Rahn T."/>
            <person name="Kuenzel S."/>
            <person name="Neulinger S.C."/>
        </authorList>
    </citation>
    <scope>NUCLEOTIDE SEQUENCE</scope>
    <source>
        <strain evidence="9">DSM 9154</strain>
    </source>
</reference>
<dbReference type="PANTHER" id="PTHR42844">
    <property type="entry name" value="DIHYDRONEOPTERIN ALDOLASE 1-RELATED"/>
    <property type="match status" value="1"/>
</dbReference>
<evidence type="ECO:0000256" key="6">
    <source>
        <dbReference type="ARBA" id="ARBA00023239"/>
    </source>
</evidence>
<dbReference type="SUPFAM" id="SSF55620">
    <property type="entry name" value="Tetrahydrobiopterin biosynthesis enzymes-like"/>
    <property type="match status" value="1"/>
</dbReference>
<comment type="catalytic activity">
    <reaction evidence="1">
        <text>7,8-dihydroneopterin = 6-hydroxymethyl-7,8-dihydropterin + glycolaldehyde</text>
        <dbReference type="Rhea" id="RHEA:10540"/>
        <dbReference type="ChEBI" id="CHEBI:17001"/>
        <dbReference type="ChEBI" id="CHEBI:17071"/>
        <dbReference type="ChEBI" id="CHEBI:44841"/>
        <dbReference type="EC" id="4.1.2.25"/>
    </reaction>
</comment>
<evidence type="ECO:0000256" key="5">
    <source>
        <dbReference type="ARBA" id="ARBA00022909"/>
    </source>
</evidence>
<dbReference type="Pfam" id="PF02152">
    <property type="entry name" value="FolB"/>
    <property type="match status" value="1"/>
</dbReference>
<evidence type="ECO:0000313" key="9">
    <source>
        <dbReference type="EMBL" id="MBK1698920.1"/>
    </source>
</evidence>
<dbReference type="Gene3D" id="3.30.1130.10">
    <property type="match status" value="1"/>
</dbReference>
<keyword evidence="5" id="KW-0289">Folate biosynthesis</keyword>
<dbReference type="InterPro" id="IPR006156">
    <property type="entry name" value="Dihydroneopterin_aldolase"/>
</dbReference>
<comment type="similarity">
    <text evidence="3">Belongs to the DHNA family.</text>
</comment>
<dbReference type="EMBL" id="NRRE01000032">
    <property type="protein sequence ID" value="MBK1698920.1"/>
    <property type="molecule type" value="Genomic_DNA"/>
</dbReference>
<dbReference type="GO" id="GO:0004150">
    <property type="term" value="F:dihydroneopterin aldolase activity"/>
    <property type="evidence" value="ECO:0007669"/>
    <property type="project" value="UniProtKB-EC"/>
</dbReference>
<keyword evidence="6" id="KW-0456">Lyase</keyword>
<dbReference type="GO" id="GO:0046656">
    <property type="term" value="P:folic acid biosynthetic process"/>
    <property type="evidence" value="ECO:0007669"/>
    <property type="project" value="UniProtKB-KW"/>
</dbReference>
<dbReference type="PANTHER" id="PTHR42844:SF1">
    <property type="entry name" value="DIHYDRONEOPTERIN ALDOLASE 1-RELATED"/>
    <property type="match status" value="1"/>
</dbReference>
<dbReference type="InterPro" id="IPR043133">
    <property type="entry name" value="GTP-CH-I_C/QueF"/>
</dbReference>
<evidence type="ECO:0000313" key="10">
    <source>
        <dbReference type="Proteomes" id="UP000778970"/>
    </source>
</evidence>
<dbReference type="GO" id="GO:0005737">
    <property type="term" value="C:cytoplasm"/>
    <property type="evidence" value="ECO:0007669"/>
    <property type="project" value="TreeGrafter"/>
</dbReference>
<evidence type="ECO:0000259" key="8">
    <source>
        <dbReference type="SMART" id="SM00905"/>
    </source>
</evidence>
<dbReference type="Proteomes" id="UP000778970">
    <property type="component" value="Unassembled WGS sequence"/>
</dbReference>
<comment type="pathway">
    <text evidence="2">Cofactor biosynthesis; tetrahydrofolate biosynthesis; 2-amino-4-hydroxy-6-hydroxymethyl-7,8-dihydropteridine diphosphate from 7,8-dihydroneopterin triphosphate: step 3/4.</text>
</comment>
<evidence type="ECO:0000256" key="2">
    <source>
        <dbReference type="ARBA" id="ARBA00005013"/>
    </source>
</evidence>
<dbReference type="SMART" id="SM00905">
    <property type="entry name" value="FolB"/>
    <property type="match status" value="1"/>
</dbReference>
<dbReference type="EC" id="4.1.2.25" evidence="4"/>
<gene>
    <name evidence="9" type="ORF">CKO21_16875</name>
</gene>
<dbReference type="RefSeq" id="WP_081728463.1">
    <property type="nucleotide sequence ID" value="NZ_NRRE01000032.1"/>
</dbReference>
<feature type="domain" description="Dihydroneopterin aldolase/epimerase" evidence="8">
    <location>
        <begin position="26"/>
        <end position="136"/>
    </location>
</feature>
<dbReference type="InterPro" id="IPR006157">
    <property type="entry name" value="FolB_dom"/>
</dbReference>
<sequence length="141" mass="15943">MSGQPRHDLPDTTQADTARTVRRQRIFLRDLTVSAHLGVSERERARAQRLRINVEAEVRPARPLDDDPSRIVDYRKLVPNIRKLIADGRPRLLETLADDIAAATFADDDGVELVRVRIEKLDRYSDAAGIGVEVEHARDGR</sequence>
<name>A0A934V1X8_9PROT</name>
<organism evidence="9 10">
    <name type="scientific">Rhodovibrio salinarum</name>
    <dbReference type="NCBI Taxonomy" id="1087"/>
    <lineage>
        <taxon>Bacteria</taxon>
        <taxon>Pseudomonadati</taxon>
        <taxon>Pseudomonadota</taxon>
        <taxon>Alphaproteobacteria</taxon>
        <taxon>Rhodospirillales</taxon>
        <taxon>Rhodovibrionaceae</taxon>
        <taxon>Rhodovibrio</taxon>
    </lineage>
</organism>
<dbReference type="NCBIfam" id="TIGR00526">
    <property type="entry name" value="folB_dom"/>
    <property type="match status" value="1"/>
</dbReference>
<reference evidence="9" key="2">
    <citation type="journal article" date="2020" name="Microorganisms">
        <title>Osmotic Adaptation and Compatible Solute Biosynthesis of Phototrophic Bacteria as Revealed from Genome Analyses.</title>
        <authorList>
            <person name="Imhoff J.F."/>
            <person name="Rahn T."/>
            <person name="Kunzel S."/>
            <person name="Keller A."/>
            <person name="Neulinger S.C."/>
        </authorList>
    </citation>
    <scope>NUCLEOTIDE SEQUENCE</scope>
    <source>
        <strain evidence="9">DSM 9154</strain>
    </source>
</reference>
<evidence type="ECO:0000256" key="3">
    <source>
        <dbReference type="ARBA" id="ARBA00005708"/>
    </source>
</evidence>